<dbReference type="PANTHER" id="PTHR30012">
    <property type="entry name" value="GENERAL SECRETION PATHWAY PROTEIN"/>
    <property type="match status" value="1"/>
</dbReference>
<dbReference type="AlphaFoldDB" id="A0A2N8L2Z4"/>
<sequence length="406" mass="44127">MATSAAAKNTAEFVFEWEGKDRNGKIVRGELRAGGEAMVSATLRRQGILVSKVKKRRMSGGKAIKQKDIAIFTRQLATMMRAGVPLLQSFEIVGRGSTNPRLTRLLNDIKQDVETGTSLSNALRKQPLYFDALYCNLVEAGEAAGILESLLDRLAIYQEKTVAIKNKIKSALTYPIAVFVVAFVVVAVIMIFVVPAFKDVFKSFGADLPAPTLAVIAMSEFFVSYWWLIFGSIGGGLYFFFQSWKRSVKMQHTMDRLLLKIPVFGDLLYKSAVARWTRTLSTMFAAGVPLVEALDSVGGAAGNAVFAEATEKIQRDVSTGTALTTSMQTTGIFPTMVIQMAAIGEESGSLDHMLGKAAEFFEDEVDEAVAALSSLMEPFIIVILGGIIGGIVVSMYLPIFKLGQVV</sequence>
<dbReference type="PRINTS" id="PR00812">
    <property type="entry name" value="BCTERIALGSPF"/>
</dbReference>
<feature type="transmembrane region" description="Helical" evidence="8">
    <location>
        <begin position="172"/>
        <end position="194"/>
    </location>
</feature>
<evidence type="ECO:0000256" key="8">
    <source>
        <dbReference type="SAM" id="Phobius"/>
    </source>
</evidence>
<dbReference type="Proteomes" id="UP000235916">
    <property type="component" value="Unassembled WGS sequence"/>
</dbReference>
<dbReference type="PANTHER" id="PTHR30012:SF7">
    <property type="entry name" value="PROTEIN TRANSPORT PROTEIN HOFC HOMOLOG"/>
    <property type="match status" value="1"/>
</dbReference>
<dbReference type="FunFam" id="1.20.81.30:FF:000001">
    <property type="entry name" value="Type II secretion system protein F"/>
    <property type="match status" value="2"/>
</dbReference>
<feature type="domain" description="Type II secretion system protein GspF" evidence="9">
    <location>
        <begin position="276"/>
        <end position="398"/>
    </location>
</feature>
<dbReference type="InterPro" id="IPR018076">
    <property type="entry name" value="T2SS_GspF_dom"/>
</dbReference>
<gene>
    <name evidence="10" type="ORF">C1O66_01270</name>
</gene>
<dbReference type="EMBL" id="POSP01000001">
    <property type="protein sequence ID" value="PND40055.1"/>
    <property type="molecule type" value="Genomic_DNA"/>
</dbReference>
<evidence type="ECO:0000256" key="3">
    <source>
        <dbReference type="ARBA" id="ARBA00022475"/>
    </source>
</evidence>
<comment type="subcellular location">
    <subcellularLocation>
        <location evidence="1">Cell inner membrane</location>
        <topology evidence="1">Multi-pass membrane protein</topology>
    </subcellularLocation>
</comment>
<feature type="transmembrane region" description="Helical" evidence="8">
    <location>
        <begin position="214"/>
        <end position="241"/>
    </location>
</feature>
<keyword evidence="7 8" id="KW-0472">Membrane</keyword>
<dbReference type="RefSeq" id="WP_102766189.1">
    <property type="nucleotide sequence ID" value="NZ_POSP01000001.1"/>
</dbReference>
<dbReference type="InterPro" id="IPR003004">
    <property type="entry name" value="GspF/PilC"/>
</dbReference>
<evidence type="ECO:0000259" key="9">
    <source>
        <dbReference type="Pfam" id="PF00482"/>
    </source>
</evidence>
<evidence type="ECO:0000256" key="1">
    <source>
        <dbReference type="ARBA" id="ARBA00004429"/>
    </source>
</evidence>
<dbReference type="Gene3D" id="1.20.81.30">
    <property type="entry name" value="Type II secretion system (T2SS), domain F"/>
    <property type="match status" value="2"/>
</dbReference>
<organism evidence="10 11">
    <name type="scientific">Kinneretia aquatilis</name>
    <dbReference type="NCBI Taxonomy" id="2070761"/>
    <lineage>
        <taxon>Bacteria</taxon>
        <taxon>Pseudomonadati</taxon>
        <taxon>Pseudomonadota</taxon>
        <taxon>Betaproteobacteria</taxon>
        <taxon>Burkholderiales</taxon>
        <taxon>Sphaerotilaceae</taxon>
        <taxon>Roseateles</taxon>
    </lineage>
</organism>
<keyword evidence="5 8" id="KW-0812">Transmembrane</keyword>
<evidence type="ECO:0000313" key="11">
    <source>
        <dbReference type="Proteomes" id="UP000235916"/>
    </source>
</evidence>
<evidence type="ECO:0000256" key="2">
    <source>
        <dbReference type="ARBA" id="ARBA00005745"/>
    </source>
</evidence>
<keyword evidence="11" id="KW-1185">Reference proteome</keyword>
<feature type="domain" description="Type II secretion system protein GspF" evidence="9">
    <location>
        <begin position="72"/>
        <end position="195"/>
    </location>
</feature>
<dbReference type="GO" id="GO:0015628">
    <property type="term" value="P:protein secretion by the type II secretion system"/>
    <property type="evidence" value="ECO:0007669"/>
    <property type="project" value="TreeGrafter"/>
</dbReference>
<accession>A0A2N8L2Z4</accession>
<evidence type="ECO:0000313" key="10">
    <source>
        <dbReference type="EMBL" id="PND40055.1"/>
    </source>
</evidence>
<dbReference type="GO" id="GO:0005886">
    <property type="term" value="C:plasma membrane"/>
    <property type="evidence" value="ECO:0007669"/>
    <property type="project" value="UniProtKB-SubCell"/>
</dbReference>
<feature type="transmembrane region" description="Helical" evidence="8">
    <location>
        <begin position="379"/>
        <end position="399"/>
    </location>
</feature>
<comment type="caution">
    <text evidence="10">The sequence shown here is derived from an EMBL/GenBank/DDBJ whole genome shotgun (WGS) entry which is preliminary data.</text>
</comment>
<evidence type="ECO:0000256" key="6">
    <source>
        <dbReference type="ARBA" id="ARBA00022989"/>
    </source>
</evidence>
<protein>
    <submittedName>
        <fullName evidence="10">Type II secretion system protein F</fullName>
    </submittedName>
</protein>
<evidence type="ECO:0000256" key="7">
    <source>
        <dbReference type="ARBA" id="ARBA00023136"/>
    </source>
</evidence>
<comment type="similarity">
    <text evidence="2">Belongs to the GSP F family.</text>
</comment>
<dbReference type="InterPro" id="IPR042094">
    <property type="entry name" value="T2SS_GspF_sf"/>
</dbReference>
<dbReference type="OrthoDB" id="9805682at2"/>
<evidence type="ECO:0000256" key="5">
    <source>
        <dbReference type="ARBA" id="ARBA00022692"/>
    </source>
</evidence>
<reference evidence="10 11" key="1">
    <citation type="submission" date="2018-01" db="EMBL/GenBank/DDBJ databases">
        <title>Draft genome sequence of Paucibacter aquatile CR182 isolated from freshwater of the Nakdong River.</title>
        <authorList>
            <person name="Choi A."/>
            <person name="Chung E.J."/>
        </authorList>
    </citation>
    <scope>NUCLEOTIDE SEQUENCE [LARGE SCALE GENOMIC DNA]</scope>
    <source>
        <strain evidence="10 11">CR182</strain>
    </source>
</reference>
<proteinExistence type="inferred from homology"/>
<keyword evidence="6 8" id="KW-1133">Transmembrane helix</keyword>
<keyword evidence="4" id="KW-0997">Cell inner membrane</keyword>
<evidence type="ECO:0000256" key="4">
    <source>
        <dbReference type="ARBA" id="ARBA00022519"/>
    </source>
</evidence>
<keyword evidence="3" id="KW-1003">Cell membrane</keyword>
<name>A0A2N8L2Z4_9BURK</name>
<dbReference type="Pfam" id="PF00482">
    <property type="entry name" value="T2SSF"/>
    <property type="match status" value="2"/>
</dbReference>